<protein>
    <submittedName>
        <fullName evidence="3">Uncharacterized protein</fullName>
    </submittedName>
</protein>
<evidence type="ECO:0000313" key="4">
    <source>
        <dbReference type="Proteomes" id="UP000887567"/>
    </source>
</evidence>
<dbReference type="KEGG" id="epa:110245424"/>
<name>A0A913XNZ3_EXADI</name>
<feature type="compositionally biased region" description="Acidic residues" evidence="1">
    <location>
        <begin position="37"/>
        <end position="88"/>
    </location>
</feature>
<reference evidence="3" key="1">
    <citation type="submission" date="2022-11" db="UniProtKB">
        <authorList>
            <consortium name="EnsemblMetazoa"/>
        </authorList>
    </citation>
    <scope>IDENTIFICATION</scope>
</reference>
<dbReference type="GeneID" id="110245424"/>
<dbReference type="EnsemblMetazoa" id="XM_021051705.2">
    <property type="protein sequence ID" value="XP_020907364.1"/>
    <property type="gene ID" value="LOC110245424"/>
</dbReference>
<evidence type="ECO:0000256" key="1">
    <source>
        <dbReference type="SAM" id="MobiDB-lite"/>
    </source>
</evidence>
<feature type="signal peptide" evidence="2">
    <location>
        <begin position="1"/>
        <end position="19"/>
    </location>
</feature>
<keyword evidence="2" id="KW-0732">Signal</keyword>
<dbReference type="RefSeq" id="XP_020907364.1">
    <property type="nucleotide sequence ID" value="XM_021051705.2"/>
</dbReference>
<feature type="region of interest" description="Disordered" evidence="1">
    <location>
        <begin position="37"/>
        <end position="94"/>
    </location>
</feature>
<dbReference type="Gene3D" id="1.10.601.10">
    <property type="entry name" value="RNA Polymerase Primary Sigma Factor"/>
    <property type="match status" value="1"/>
</dbReference>
<organism evidence="3 4">
    <name type="scientific">Exaiptasia diaphana</name>
    <name type="common">Tropical sea anemone</name>
    <name type="synonym">Aiptasia pulchella</name>
    <dbReference type="NCBI Taxonomy" id="2652724"/>
    <lineage>
        <taxon>Eukaryota</taxon>
        <taxon>Metazoa</taxon>
        <taxon>Cnidaria</taxon>
        <taxon>Anthozoa</taxon>
        <taxon>Hexacorallia</taxon>
        <taxon>Actiniaria</taxon>
        <taxon>Aiptasiidae</taxon>
        <taxon>Exaiptasia</taxon>
    </lineage>
</organism>
<dbReference type="AlphaFoldDB" id="A0A913XNZ3"/>
<sequence length="175" mass="20548">MKLYLSLLVLVGLVAFCMSAPAADNLEDNPADENLLEDVEAPETDEIQNDEDLDKNAEESEDEAQEDENPVENAVEENNVEDVEDTAENDPRRRSRRRPSWCRRQILAYSRLCLRSPCRRYSRYCKQLRVTVRRCRCLCRGCRRICIKRYRSSRLSFSLRLHMRNKCLGRCLRVC</sequence>
<evidence type="ECO:0000313" key="3">
    <source>
        <dbReference type="EnsemblMetazoa" id="XP_020907364.1"/>
    </source>
</evidence>
<accession>A0A913XNZ3</accession>
<evidence type="ECO:0000256" key="2">
    <source>
        <dbReference type="SAM" id="SignalP"/>
    </source>
</evidence>
<keyword evidence="4" id="KW-1185">Reference proteome</keyword>
<dbReference type="Proteomes" id="UP000887567">
    <property type="component" value="Unplaced"/>
</dbReference>
<proteinExistence type="predicted"/>
<feature type="chain" id="PRO_5036745370" evidence="2">
    <location>
        <begin position="20"/>
        <end position="175"/>
    </location>
</feature>